<evidence type="ECO:0000313" key="2">
    <source>
        <dbReference type="Proteomes" id="UP000023152"/>
    </source>
</evidence>
<name>X6LPF9_RETFI</name>
<keyword evidence="2" id="KW-1185">Reference proteome</keyword>
<proteinExistence type="predicted"/>
<gene>
    <name evidence="1" type="ORF">RFI_34798</name>
</gene>
<sequence>MIAISEYIDDEIWRNLSNVKEKDVTIFKQSFEQELKYEFDVVHYKNVKTRSSIILVKSITDYELYKNTCKYNCLIVIICGHEKNGDML</sequence>
<dbReference type="AlphaFoldDB" id="X6LPF9"/>
<reference evidence="1 2" key="1">
    <citation type="journal article" date="2013" name="Curr. Biol.">
        <title>The Genome of the Foraminiferan Reticulomyxa filosa.</title>
        <authorList>
            <person name="Glockner G."/>
            <person name="Hulsmann N."/>
            <person name="Schleicher M."/>
            <person name="Noegel A.A."/>
            <person name="Eichinger L."/>
            <person name="Gallinger C."/>
            <person name="Pawlowski J."/>
            <person name="Sierra R."/>
            <person name="Euteneuer U."/>
            <person name="Pillet L."/>
            <person name="Moustafa A."/>
            <person name="Platzer M."/>
            <person name="Groth M."/>
            <person name="Szafranski K."/>
            <person name="Schliwa M."/>
        </authorList>
    </citation>
    <scope>NUCLEOTIDE SEQUENCE [LARGE SCALE GENOMIC DNA]</scope>
</reference>
<dbReference type="EMBL" id="ASPP01035334">
    <property type="protein sequence ID" value="ETO02620.1"/>
    <property type="molecule type" value="Genomic_DNA"/>
</dbReference>
<comment type="caution">
    <text evidence="1">The sequence shown here is derived from an EMBL/GenBank/DDBJ whole genome shotgun (WGS) entry which is preliminary data.</text>
</comment>
<accession>X6LPF9</accession>
<protein>
    <submittedName>
        <fullName evidence="1">Uncharacterized protein</fullName>
    </submittedName>
</protein>
<feature type="non-terminal residue" evidence="1">
    <location>
        <position position="88"/>
    </location>
</feature>
<dbReference type="Gene3D" id="3.40.50.1460">
    <property type="match status" value="1"/>
</dbReference>
<evidence type="ECO:0000313" key="1">
    <source>
        <dbReference type="EMBL" id="ETO02620.1"/>
    </source>
</evidence>
<organism evidence="1 2">
    <name type="scientific">Reticulomyxa filosa</name>
    <dbReference type="NCBI Taxonomy" id="46433"/>
    <lineage>
        <taxon>Eukaryota</taxon>
        <taxon>Sar</taxon>
        <taxon>Rhizaria</taxon>
        <taxon>Retaria</taxon>
        <taxon>Foraminifera</taxon>
        <taxon>Monothalamids</taxon>
        <taxon>Reticulomyxidae</taxon>
        <taxon>Reticulomyxa</taxon>
    </lineage>
</organism>
<dbReference type="Proteomes" id="UP000023152">
    <property type="component" value="Unassembled WGS sequence"/>
</dbReference>